<organism evidence="4 5">
    <name type="scientific">Ostreobium quekettii</name>
    <dbReference type="NCBI Taxonomy" id="121088"/>
    <lineage>
        <taxon>Eukaryota</taxon>
        <taxon>Viridiplantae</taxon>
        <taxon>Chlorophyta</taxon>
        <taxon>core chlorophytes</taxon>
        <taxon>Ulvophyceae</taxon>
        <taxon>TCBD clade</taxon>
        <taxon>Bryopsidales</taxon>
        <taxon>Ostreobineae</taxon>
        <taxon>Ostreobiaceae</taxon>
        <taxon>Ostreobium</taxon>
    </lineage>
</organism>
<feature type="compositionally biased region" description="Polar residues" evidence="3">
    <location>
        <begin position="36"/>
        <end position="45"/>
    </location>
</feature>
<gene>
    <name evidence="4" type="ORF">OSTQU699_LOCUS3793</name>
</gene>
<feature type="compositionally biased region" description="Low complexity" evidence="3">
    <location>
        <begin position="1193"/>
        <end position="1203"/>
    </location>
</feature>
<dbReference type="GO" id="GO:0005634">
    <property type="term" value="C:nucleus"/>
    <property type="evidence" value="ECO:0007669"/>
    <property type="project" value="UniProtKB-SubCell"/>
</dbReference>
<feature type="region of interest" description="Disordered" evidence="3">
    <location>
        <begin position="702"/>
        <end position="737"/>
    </location>
</feature>
<feature type="region of interest" description="Disordered" evidence="3">
    <location>
        <begin position="1"/>
        <end position="45"/>
    </location>
</feature>
<dbReference type="GO" id="GO:0140993">
    <property type="term" value="F:histone modifying activity"/>
    <property type="evidence" value="ECO:0007669"/>
    <property type="project" value="UniProtKB-ARBA"/>
</dbReference>
<dbReference type="PANTHER" id="PTHR22715">
    <property type="entry name" value="TRANSFORMING GROWTH FACTOR BETA REGULATED GENE 1"/>
    <property type="match status" value="1"/>
</dbReference>
<dbReference type="GO" id="GO:0051726">
    <property type="term" value="P:regulation of cell cycle"/>
    <property type="evidence" value="ECO:0007669"/>
    <property type="project" value="TreeGrafter"/>
</dbReference>
<dbReference type="SMART" id="SM00542">
    <property type="entry name" value="FYRC"/>
    <property type="match status" value="1"/>
</dbReference>
<dbReference type="Gene3D" id="3.30.160.360">
    <property type="match status" value="1"/>
</dbReference>
<evidence type="ECO:0000313" key="5">
    <source>
        <dbReference type="Proteomes" id="UP000708148"/>
    </source>
</evidence>
<keyword evidence="2" id="KW-0539">Nucleus</keyword>
<dbReference type="OrthoDB" id="285793at2759"/>
<proteinExistence type="predicted"/>
<name>A0A8S1ITB1_9CHLO</name>
<feature type="compositionally biased region" description="Acidic residues" evidence="3">
    <location>
        <begin position="526"/>
        <end position="539"/>
    </location>
</feature>
<dbReference type="Proteomes" id="UP000708148">
    <property type="component" value="Unassembled WGS sequence"/>
</dbReference>
<dbReference type="InterPro" id="IPR003888">
    <property type="entry name" value="FYrich_N"/>
</dbReference>
<feature type="compositionally biased region" description="Basic and acidic residues" evidence="3">
    <location>
        <begin position="928"/>
        <end position="940"/>
    </location>
</feature>
<comment type="subcellular location">
    <subcellularLocation>
        <location evidence="1">Nucleus</location>
    </subcellularLocation>
</comment>
<feature type="region of interest" description="Disordered" evidence="3">
    <location>
        <begin position="295"/>
        <end position="324"/>
    </location>
</feature>
<dbReference type="PANTHER" id="PTHR22715:SF0">
    <property type="entry name" value="TRANSFORMING GROWTH FACTOR BETA REGULATOR 1"/>
    <property type="match status" value="1"/>
</dbReference>
<feature type="compositionally biased region" description="Basic and acidic residues" evidence="3">
    <location>
        <begin position="1"/>
        <end position="17"/>
    </location>
</feature>
<dbReference type="PROSITE" id="PS51542">
    <property type="entry name" value="FYRN"/>
    <property type="match status" value="1"/>
</dbReference>
<feature type="region of interest" description="Disordered" evidence="3">
    <location>
        <begin position="392"/>
        <end position="413"/>
    </location>
</feature>
<feature type="compositionally biased region" description="Basic and acidic residues" evidence="3">
    <location>
        <begin position="352"/>
        <end position="367"/>
    </location>
</feature>
<evidence type="ECO:0000256" key="3">
    <source>
        <dbReference type="SAM" id="MobiDB-lite"/>
    </source>
</evidence>
<feature type="region of interest" description="Disordered" evidence="3">
    <location>
        <begin position="1193"/>
        <end position="1217"/>
    </location>
</feature>
<reference evidence="4" key="1">
    <citation type="submission" date="2020-12" db="EMBL/GenBank/DDBJ databases">
        <authorList>
            <person name="Iha C."/>
        </authorList>
    </citation>
    <scope>NUCLEOTIDE SEQUENCE</scope>
</reference>
<dbReference type="Pfam" id="PF05964">
    <property type="entry name" value="FYRN"/>
    <property type="match status" value="1"/>
</dbReference>
<sequence length="1386" mass="150615">MAHDAGAETEEKLEGPARKKARRVKGDEGIPGRGESTGQEPSLSRLTARQLAVARLVSSYKYEGKKVFKQLLERQEKWRSELESGGRPPIQPFVLGEQAPEETMLHSSLSNKRRHVPWKQAEREALKKSFLSFGFGRWREIDATMHAGQKSVRHGGGDMEDACWEFVSELLHHVDGKEAEYIRLQLESVKRQLPITTPGVPWTKVQSSAKIWTRRLQLLDNITLIAEQLADDEMRRFFERSLKGMSDTNLPAPWWSASADLALIAGVHKHGYGNYEAVRTDPQFAVAFWGAYLPDPPEGQDADPEGSYYTPPEEKGENWQPKQAPVQWPATDILTKRLKRVTENLIKAQQQQKDDAAIKSNRDKVEDSSTTGVWSRKEKTDMLKTLMAFGLPDPVDGGSPNGELCDHSSEEEKTAEEGAGITWEFLGRQCGLPGAQGPDCIRDICNELLDEAGSVLEEAGGLTRKAVHSENCQCVVCNNRRKSRQRKLVGRSSTVPKSEEEDGVTGAMEDSTDGAALLGDPGSAGDPDDDGAGDADEPSSDIVEDRKARHIPAMLRVLTPQTAARLKERLDMLQVLRRGLMLLNDHTLTRSLASKTQDMPSWWIAGLHDHNLVRGVLRHGMGSWLQIERDRSLPFNASAKIYGSTGQKLVIDPGKDATDEANRMAAQAGLDPCQGSGEGILPDGKVLMKRLKQITTLLKRLLKRSSGRKGTKDTGSQPLDGAPAASKSPSEHLSSPKLVDHVAQNVLKLKEAKQLGLPRPKKFKYTKNIKVDRDDSGRPILPLSLTSMLTLVELGRIEHVRVAFHSERHIYPIGFETRRTYASTVDPGGTTSYTCKIMDGGLRPLFQITADDDPELDIRNDTPSGSWVELFTLVNEVRGIKKEKVTISGTDMFGLSHPVISRLIQELPNANKCAYFIPQLSFYPPERATNDSEEPQRDSTDLEALSSQDPPFGENPARTTAMKLEMGSASIDPPPHAHPLTGMKQQLSVAMPSPRPLGDQQAGVDLGSIYEDQQRVNLRGVVVEPARPNEYRPQLLAATSPSPETSAPSQPLSLSPCYMPLSSGLSGAHLDQVLAGSHGSRLWPTQTLALIAALPQTKAPPATGAGPIPDAGAHNGNLPSFLQPQIQQPLGGTPQLQAQLSTQHIIDRSGQGSHLLAQLSALKNIPIVSGKGIKAAELGAGGLVGVRPAHQAYQSQSQPQGQHARAQPSTGFQTMHKRGPLSSLRAPAVLTSAGPVSLTLAQQQQLYSQLQSRSLAASEATQGRILHGLPITLRDPAYGMHANMPRIRFVSGGGGVPHEGDGALRPTLGGLEMGRAGCEQVIQQGGVMGSWVVAQASPMTGRVAAAAGQGALGQPREPQAGARDSTERHMGRDRAHSPHGEQHPPR</sequence>
<feature type="region of interest" description="Disordered" evidence="3">
    <location>
        <begin position="348"/>
        <end position="373"/>
    </location>
</feature>
<comment type="caution">
    <text evidence="4">The sequence shown here is derived from an EMBL/GenBank/DDBJ whole genome shotgun (WGS) entry which is preliminary data.</text>
</comment>
<dbReference type="InterPro" id="IPR040092">
    <property type="entry name" value="TBRG1"/>
</dbReference>
<accession>A0A8S1ITB1</accession>
<feature type="region of interest" description="Disordered" evidence="3">
    <location>
        <begin position="1345"/>
        <end position="1386"/>
    </location>
</feature>
<dbReference type="EMBL" id="CAJHUC010000825">
    <property type="protein sequence ID" value="CAD7698432.1"/>
    <property type="molecule type" value="Genomic_DNA"/>
</dbReference>
<dbReference type="PROSITE" id="PS51543">
    <property type="entry name" value="FYRC"/>
    <property type="match status" value="1"/>
</dbReference>
<dbReference type="Pfam" id="PF05965">
    <property type="entry name" value="FYRC"/>
    <property type="match status" value="1"/>
</dbReference>
<dbReference type="InterPro" id="IPR003889">
    <property type="entry name" value="FYrich_C"/>
</dbReference>
<feature type="compositionally biased region" description="Basic and acidic residues" evidence="3">
    <location>
        <begin position="404"/>
        <end position="413"/>
    </location>
</feature>
<dbReference type="Gene3D" id="1.10.10.60">
    <property type="entry name" value="Homeodomain-like"/>
    <property type="match status" value="2"/>
</dbReference>
<evidence type="ECO:0000256" key="1">
    <source>
        <dbReference type="ARBA" id="ARBA00004123"/>
    </source>
</evidence>
<feature type="region of interest" description="Disordered" evidence="3">
    <location>
        <begin position="486"/>
        <end position="546"/>
    </location>
</feature>
<dbReference type="SMART" id="SM00541">
    <property type="entry name" value="FYRN"/>
    <property type="match status" value="1"/>
</dbReference>
<evidence type="ECO:0000256" key="2">
    <source>
        <dbReference type="ARBA" id="ARBA00023242"/>
    </source>
</evidence>
<keyword evidence="5" id="KW-1185">Reference proteome</keyword>
<feature type="compositionally biased region" description="Low complexity" evidence="3">
    <location>
        <begin position="1345"/>
        <end position="1354"/>
    </location>
</feature>
<feature type="region of interest" description="Disordered" evidence="3">
    <location>
        <begin position="925"/>
        <end position="957"/>
    </location>
</feature>
<protein>
    <submittedName>
        <fullName evidence="4">Uncharacterized protein</fullName>
    </submittedName>
</protein>
<feature type="compositionally biased region" description="Basic and acidic residues" evidence="3">
    <location>
        <begin position="1364"/>
        <end position="1386"/>
    </location>
</feature>
<evidence type="ECO:0000313" key="4">
    <source>
        <dbReference type="EMBL" id="CAD7698432.1"/>
    </source>
</evidence>